<dbReference type="GO" id="GO:0046677">
    <property type="term" value="P:response to antibiotic"/>
    <property type="evidence" value="ECO:0007669"/>
    <property type="project" value="UniProtKB-KW"/>
</dbReference>
<dbReference type="RefSeq" id="WP_328796702.1">
    <property type="nucleotide sequence ID" value="NZ_JACGWZ010000008.1"/>
</dbReference>
<dbReference type="AlphaFoldDB" id="A0A839DZZ0"/>
<proteinExistence type="inferred from homology"/>
<dbReference type="InterPro" id="IPR027417">
    <property type="entry name" value="P-loop_NTPase"/>
</dbReference>
<dbReference type="GO" id="GO:0005886">
    <property type="term" value="C:plasma membrane"/>
    <property type="evidence" value="ECO:0007669"/>
    <property type="project" value="UniProtKB-SubCell"/>
</dbReference>
<dbReference type="InterPro" id="IPR050763">
    <property type="entry name" value="ABC_transporter_ATP-binding"/>
</dbReference>
<evidence type="ECO:0000256" key="2">
    <source>
        <dbReference type="ARBA" id="ARBA00005417"/>
    </source>
</evidence>
<keyword evidence="3" id="KW-0813">Transport</keyword>
<comment type="caution">
    <text evidence="8">The sequence shown here is derived from an EMBL/GenBank/DDBJ whole genome shotgun (WGS) entry which is preliminary data.</text>
</comment>
<evidence type="ECO:0000256" key="4">
    <source>
        <dbReference type="ARBA" id="ARBA00022741"/>
    </source>
</evidence>
<reference evidence="8 9" key="1">
    <citation type="submission" date="2020-07" db="EMBL/GenBank/DDBJ databases">
        <title>Sequencing the genomes of 1000 actinobacteria strains.</title>
        <authorList>
            <person name="Klenk H.-P."/>
        </authorList>
    </citation>
    <scope>NUCLEOTIDE SEQUENCE [LARGE SCALE GENOMIC DNA]</scope>
    <source>
        <strain evidence="8 9">DSM 45975</strain>
    </source>
</reference>
<keyword evidence="4" id="KW-0547">Nucleotide-binding</keyword>
<keyword evidence="5 8" id="KW-0067">ATP-binding</keyword>
<dbReference type="PROSITE" id="PS00211">
    <property type="entry name" value="ABC_TRANSPORTER_1"/>
    <property type="match status" value="1"/>
</dbReference>
<organism evidence="8 9">
    <name type="scientific">Halosaccharopolyspora lacisalsi</name>
    <dbReference type="NCBI Taxonomy" id="1000566"/>
    <lineage>
        <taxon>Bacteria</taxon>
        <taxon>Bacillati</taxon>
        <taxon>Actinomycetota</taxon>
        <taxon>Actinomycetes</taxon>
        <taxon>Pseudonocardiales</taxon>
        <taxon>Pseudonocardiaceae</taxon>
        <taxon>Halosaccharopolyspora</taxon>
    </lineage>
</organism>
<dbReference type="InterPro" id="IPR003593">
    <property type="entry name" value="AAA+_ATPase"/>
</dbReference>
<comment type="similarity">
    <text evidence="2">Belongs to the ABC transporter superfamily.</text>
</comment>
<dbReference type="Gene3D" id="3.40.50.300">
    <property type="entry name" value="P-loop containing nucleotide triphosphate hydrolases"/>
    <property type="match status" value="1"/>
</dbReference>
<sequence length="327" mass="35683">MTKTYRQNAPPAVDDISFAVSHGEVFGLLGPNGAGKTTTMGVLTTRTRPTSGSAHVAGASTLRNSIRARERLAVVPQRNNLDRSLNARQNLLFHGAYHGMRSAERTRTADELLRRMGLEQHARFGVEHLSGGQAQRLLIARALMHIPDVLILDEPSTGLDPQARLFVHEHIAELKAEGIAVILCTHDMNEAAKVCDRVGIIDHGRLLRLGSPVELTRSMPGQATLTVAVTLPAGSEESVRTRLSEIPSVRRVERFATAGEGSARPEVDDAETSDAEQFRLYTDTGAATLIPHVVSVLDEFEHALRDMSVGRTSLEDVFIQLTGRELR</sequence>
<accession>A0A839DZZ0</accession>
<evidence type="ECO:0000313" key="8">
    <source>
        <dbReference type="EMBL" id="MBA8827512.1"/>
    </source>
</evidence>
<evidence type="ECO:0000256" key="6">
    <source>
        <dbReference type="ARBA" id="ARBA00023251"/>
    </source>
</evidence>
<keyword evidence="6" id="KW-0046">Antibiotic resistance</keyword>
<evidence type="ECO:0000313" key="9">
    <source>
        <dbReference type="Proteomes" id="UP000569329"/>
    </source>
</evidence>
<name>A0A839DZZ0_9PSEU</name>
<keyword evidence="9" id="KW-1185">Reference proteome</keyword>
<dbReference type="Pfam" id="PF00005">
    <property type="entry name" value="ABC_tran"/>
    <property type="match status" value="1"/>
</dbReference>
<evidence type="ECO:0000256" key="3">
    <source>
        <dbReference type="ARBA" id="ARBA00022448"/>
    </source>
</evidence>
<dbReference type="GO" id="GO:0005524">
    <property type="term" value="F:ATP binding"/>
    <property type="evidence" value="ECO:0007669"/>
    <property type="project" value="UniProtKB-KW"/>
</dbReference>
<gene>
    <name evidence="8" type="ORF">FHX42_004908</name>
</gene>
<comment type="subcellular location">
    <subcellularLocation>
        <location evidence="1">Cell membrane</location>
        <topology evidence="1">Peripheral membrane protein</topology>
    </subcellularLocation>
</comment>
<dbReference type="PANTHER" id="PTHR42711">
    <property type="entry name" value="ABC TRANSPORTER ATP-BINDING PROTEIN"/>
    <property type="match status" value="1"/>
</dbReference>
<dbReference type="GO" id="GO:0016887">
    <property type="term" value="F:ATP hydrolysis activity"/>
    <property type="evidence" value="ECO:0007669"/>
    <property type="project" value="InterPro"/>
</dbReference>
<feature type="domain" description="ABC transporter" evidence="7">
    <location>
        <begin position="2"/>
        <end position="228"/>
    </location>
</feature>
<dbReference type="SUPFAM" id="SSF52540">
    <property type="entry name" value="P-loop containing nucleoside triphosphate hydrolases"/>
    <property type="match status" value="1"/>
</dbReference>
<evidence type="ECO:0000259" key="7">
    <source>
        <dbReference type="PROSITE" id="PS50893"/>
    </source>
</evidence>
<dbReference type="InterPro" id="IPR017871">
    <property type="entry name" value="ABC_transporter-like_CS"/>
</dbReference>
<evidence type="ECO:0000256" key="1">
    <source>
        <dbReference type="ARBA" id="ARBA00004202"/>
    </source>
</evidence>
<dbReference type="PROSITE" id="PS50893">
    <property type="entry name" value="ABC_TRANSPORTER_2"/>
    <property type="match status" value="1"/>
</dbReference>
<dbReference type="Proteomes" id="UP000569329">
    <property type="component" value="Unassembled WGS sequence"/>
</dbReference>
<protein>
    <submittedName>
        <fullName evidence="8">ABC-2 type transport system ATP-binding protein</fullName>
    </submittedName>
</protein>
<dbReference type="InterPro" id="IPR003439">
    <property type="entry name" value="ABC_transporter-like_ATP-bd"/>
</dbReference>
<evidence type="ECO:0000256" key="5">
    <source>
        <dbReference type="ARBA" id="ARBA00022840"/>
    </source>
</evidence>
<dbReference type="EMBL" id="JACGWZ010000008">
    <property type="protein sequence ID" value="MBA8827512.1"/>
    <property type="molecule type" value="Genomic_DNA"/>
</dbReference>
<dbReference type="SMART" id="SM00382">
    <property type="entry name" value="AAA"/>
    <property type="match status" value="1"/>
</dbReference>
<dbReference type="PANTHER" id="PTHR42711:SF5">
    <property type="entry name" value="ABC TRANSPORTER ATP-BINDING PROTEIN NATA"/>
    <property type="match status" value="1"/>
</dbReference>